<name>A0A370FAI2_9BURK</name>
<dbReference type="RefSeq" id="WP_114803901.1">
    <property type="nucleotide sequence ID" value="NZ_QQAV01000008.1"/>
</dbReference>
<dbReference type="GO" id="GO:0003700">
    <property type="term" value="F:DNA-binding transcription factor activity"/>
    <property type="evidence" value="ECO:0007669"/>
    <property type="project" value="InterPro"/>
</dbReference>
<dbReference type="Pfam" id="PF03466">
    <property type="entry name" value="LysR_substrate"/>
    <property type="match status" value="1"/>
</dbReference>
<dbReference type="GO" id="GO:0005829">
    <property type="term" value="C:cytosol"/>
    <property type="evidence" value="ECO:0007669"/>
    <property type="project" value="TreeGrafter"/>
</dbReference>
<comment type="caution">
    <text evidence="6">The sequence shown here is derived from an EMBL/GenBank/DDBJ whole genome shotgun (WGS) entry which is preliminary data.</text>
</comment>
<dbReference type="SUPFAM" id="SSF46785">
    <property type="entry name" value="Winged helix' DNA-binding domain"/>
    <property type="match status" value="1"/>
</dbReference>
<evidence type="ECO:0000256" key="2">
    <source>
        <dbReference type="ARBA" id="ARBA00023015"/>
    </source>
</evidence>
<dbReference type="OrthoDB" id="8587114at2"/>
<keyword evidence="3" id="KW-0238">DNA-binding</keyword>
<keyword evidence="2" id="KW-0805">Transcription regulation</keyword>
<dbReference type="SUPFAM" id="SSF53850">
    <property type="entry name" value="Periplasmic binding protein-like II"/>
    <property type="match status" value="1"/>
</dbReference>
<keyword evidence="4" id="KW-0804">Transcription</keyword>
<dbReference type="InterPro" id="IPR005119">
    <property type="entry name" value="LysR_subst-bd"/>
</dbReference>
<organism evidence="6 7">
    <name type="scientific">Pseudacidovorax intermedius</name>
    <dbReference type="NCBI Taxonomy" id="433924"/>
    <lineage>
        <taxon>Bacteria</taxon>
        <taxon>Pseudomonadati</taxon>
        <taxon>Pseudomonadota</taxon>
        <taxon>Betaproteobacteria</taxon>
        <taxon>Burkholderiales</taxon>
        <taxon>Comamonadaceae</taxon>
        <taxon>Pseudacidovorax</taxon>
    </lineage>
</organism>
<dbReference type="GO" id="GO:0003677">
    <property type="term" value="F:DNA binding"/>
    <property type="evidence" value="ECO:0007669"/>
    <property type="project" value="UniProtKB-KW"/>
</dbReference>
<dbReference type="FunFam" id="1.10.10.10:FF:000001">
    <property type="entry name" value="LysR family transcriptional regulator"/>
    <property type="match status" value="1"/>
</dbReference>
<sequence length="308" mass="33779">MDLRQLRYFVALATQKNYGKAAGMLHVTQPALSRQIQLLEEELGVRLFERHARGATPTEEADLLLERSLFLLRYAEQMKVDLLARQREPRGPVAIGLSPGLAQQLGVLLATAVLAPYPDVQLRIVEGFAPSLQAMLAEGDVDIALLIEPVERRNVSMAPLLKEQICLIGTADDPRLQRSRLRVRDLAGVPLVLTGLVKSGVRLELEAAAARARIELAHRVEVETAEVARRLVLAGVGLTAHFAAAVKEDIAAGRLRAVPIEGLYLHRVIARAMDRPTSRATECVMQVVRNVIESHVRAGHWPNAELAG</sequence>
<comment type="similarity">
    <text evidence="1">Belongs to the LysR transcriptional regulatory family.</text>
</comment>
<dbReference type="PANTHER" id="PTHR30419">
    <property type="entry name" value="HTH-TYPE TRANSCRIPTIONAL REGULATOR YBHD"/>
    <property type="match status" value="1"/>
</dbReference>
<evidence type="ECO:0000313" key="6">
    <source>
        <dbReference type="EMBL" id="RDI21988.1"/>
    </source>
</evidence>
<accession>A0A370FAI2</accession>
<dbReference type="EMBL" id="QQAV01000008">
    <property type="protein sequence ID" value="RDI21988.1"/>
    <property type="molecule type" value="Genomic_DNA"/>
</dbReference>
<gene>
    <name evidence="6" type="ORF">DFR41_108112</name>
</gene>
<dbReference type="InterPro" id="IPR050950">
    <property type="entry name" value="HTH-type_LysR_regulators"/>
</dbReference>
<dbReference type="PRINTS" id="PR00039">
    <property type="entry name" value="HTHLYSR"/>
</dbReference>
<evidence type="ECO:0000259" key="5">
    <source>
        <dbReference type="PROSITE" id="PS50931"/>
    </source>
</evidence>
<protein>
    <submittedName>
        <fullName evidence="6">LysR family nitrogen assimilation transcriptional regulator</fullName>
    </submittedName>
</protein>
<reference evidence="6 7" key="1">
    <citation type="submission" date="2018-07" db="EMBL/GenBank/DDBJ databases">
        <title>Genomic Encyclopedia of Type Strains, Phase IV (KMG-IV): sequencing the most valuable type-strain genomes for metagenomic binning, comparative biology and taxonomic classification.</title>
        <authorList>
            <person name="Goeker M."/>
        </authorList>
    </citation>
    <scope>NUCLEOTIDE SEQUENCE [LARGE SCALE GENOMIC DNA]</scope>
    <source>
        <strain evidence="6 7">DSM 21352</strain>
    </source>
</reference>
<dbReference type="Proteomes" id="UP000255265">
    <property type="component" value="Unassembled WGS sequence"/>
</dbReference>
<evidence type="ECO:0000256" key="3">
    <source>
        <dbReference type="ARBA" id="ARBA00023125"/>
    </source>
</evidence>
<dbReference type="Gene3D" id="1.10.10.10">
    <property type="entry name" value="Winged helix-like DNA-binding domain superfamily/Winged helix DNA-binding domain"/>
    <property type="match status" value="1"/>
</dbReference>
<evidence type="ECO:0000313" key="7">
    <source>
        <dbReference type="Proteomes" id="UP000255265"/>
    </source>
</evidence>
<dbReference type="InterPro" id="IPR000847">
    <property type="entry name" value="LysR_HTH_N"/>
</dbReference>
<proteinExistence type="inferred from homology"/>
<dbReference type="InterPro" id="IPR036390">
    <property type="entry name" value="WH_DNA-bd_sf"/>
</dbReference>
<feature type="domain" description="HTH lysR-type" evidence="5">
    <location>
        <begin position="1"/>
        <end position="58"/>
    </location>
</feature>
<dbReference type="PROSITE" id="PS50931">
    <property type="entry name" value="HTH_LYSR"/>
    <property type="match status" value="1"/>
</dbReference>
<evidence type="ECO:0000256" key="4">
    <source>
        <dbReference type="ARBA" id="ARBA00023163"/>
    </source>
</evidence>
<dbReference type="InterPro" id="IPR036388">
    <property type="entry name" value="WH-like_DNA-bd_sf"/>
</dbReference>
<dbReference type="Gene3D" id="3.40.190.290">
    <property type="match status" value="1"/>
</dbReference>
<dbReference type="AlphaFoldDB" id="A0A370FAI2"/>
<dbReference type="Pfam" id="PF00126">
    <property type="entry name" value="HTH_1"/>
    <property type="match status" value="1"/>
</dbReference>
<keyword evidence="7" id="KW-1185">Reference proteome</keyword>
<evidence type="ECO:0000256" key="1">
    <source>
        <dbReference type="ARBA" id="ARBA00009437"/>
    </source>
</evidence>